<accession>A0A0F9AEZ6</accession>
<dbReference type="EMBL" id="LAZR01055152">
    <property type="protein sequence ID" value="KKK77029.1"/>
    <property type="molecule type" value="Genomic_DNA"/>
</dbReference>
<reference evidence="1" key="1">
    <citation type="journal article" date="2015" name="Nature">
        <title>Complex archaea that bridge the gap between prokaryotes and eukaryotes.</title>
        <authorList>
            <person name="Spang A."/>
            <person name="Saw J.H."/>
            <person name="Jorgensen S.L."/>
            <person name="Zaremba-Niedzwiedzka K."/>
            <person name="Martijn J."/>
            <person name="Lind A.E."/>
            <person name="van Eijk R."/>
            <person name="Schleper C."/>
            <person name="Guy L."/>
            <person name="Ettema T.J."/>
        </authorList>
    </citation>
    <scope>NUCLEOTIDE SEQUENCE</scope>
</reference>
<evidence type="ECO:0000313" key="1">
    <source>
        <dbReference type="EMBL" id="KKK77029.1"/>
    </source>
</evidence>
<organism evidence="1">
    <name type="scientific">marine sediment metagenome</name>
    <dbReference type="NCBI Taxonomy" id="412755"/>
    <lineage>
        <taxon>unclassified sequences</taxon>
        <taxon>metagenomes</taxon>
        <taxon>ecological metagenomes</taxon>
    </lineage>
</organism>
<dbReference type="InterPro" id="IPR021808">
    <property type="entry name" value="DUF3383"/>
</dbReference>
<dbReference type="AlphaFoldDB" id="A0A0F9AEZ6"/>
<proteinExistence type="predicted"/>
<gene>
    <name evidence="1" type="ORF">LCGC14_2857710</name>
</gene>
<feature type="non-terminal residue" evidence="1">
    <location>
        <position position="1"/>
    </location>
</feature>
<evidence type="ECO:0008006" key="2">
    <source>
        <dbReference type="Google" id="ProtNLM"/>
    </source>
</evidence>
<comment type="caution">
    <text evidence="1">The sequence shown here is derived from an EMBL/GenBank/DDBJ whole genome shotgun (WGS) entry which is preliminary data.</text>
</comment>
<dbReference type="Pfam" id="PF11863">
    <property type="entry name" value="DUF3383"/>
    <property type="match status" value="1"/>
</dbReference>
<name>A0A0F9AEZ6_9ZZZZ</name>
<sequence>DNSIVVTVNGVALSPVVFASSHANTMGLLETALEAHANIDTVTVDTRTLTIVSESDLSVVIQSAIVTLGVSQAVATITRTAATRIQFYANPTAVLVDFSATDLEYLAALAAFSQSPRPTQVAIGQMRSGDASWTAALAAIVLESNEWYGLVITSRTEADVLEAAAWTEAVTKLFLTATADAVMLTTATTAIDGQLAALDYDRSGCMYHPDADASTNDPYPDAAWFGRMLTTIPGSATWMFKTLSGVPVTVLTTTQKSNVHTKLGNTYTSVGGQSITEKGTVASGEFLDVMRGVDWIEARIQESIYSLLVNSAKVPFTDAGIEAIIGEIKAVLERGILNGLIARDPAYTVTAPDAADVSTNDKALRQLPDVEFTATLAGAIHKVTIAGTVTV</sequence>
<protein>
    <recommendedName>
        <fullName evidence="2">DUF3383 family protein</fullName>
    </recommendedName>
</protein>